<dbReference type="InterPro" id="IPR001980">
    <property type="entry name" value="PPAT"/>
</dbReference>
<dbReference type="EC" id="2.7.7.3" evidence="9"/>
<dbReference type="PANTHER" id="PTHR21342:SF1">
    <property type="entry name" value="PHOSPHOPANTETHEINE ADENYLYLTRANSFERASE"/>
    <property type="match status" value="1"/>
</dbReference>
<evidence type="ECO:0000256" key="1">
    <source>
        <dbReference type="ARBA" id="ARBA00022490"/>
    </source>
</evidence>
<name>A0A9D1S7L6_9FIRM</name>
<accession>A0A9D1S7L6</accession>
<keyword evidence="4 9" id="KW-0547">Nucleotide-binding</keyword>
<evidence type="ECO:0000256" key="2">
    <source>
        <dbReference type="ARBA" id="ARBA00022679"/>
    </source>
</evidence>
<keyword evidence="1 9" id="KW-0963">Cytoplasm</keyword>
<dbReference type="InterPro" id="IPR014729">
    <property type="entry name" value="Rossmann-like_a/b/a_fold"/>
</dbReference>
<comment type="caution">
    <text evidence="11">The sequence shown here is derived from an EMBL/GenBank/DDBJ whole genome shotgun (WGS) entry which is preliminary data.</text>
</comment>
<gene>
    <name evidence="9 11" type="primary">coaD</name>
    <name evidence="11" type="ORF">IAD22_00115</name>
</gene>
<comment type="pathway">
    <text evidence="9">Cofactor biosynthesis; coenzyme A biosynthesis; CoA from (R)-pantothenate: step 4/5.</text>
</comment>
<keyword evidence="2 9" id="KW-0808">Transferase</keyword>
<feature type="domain" description="Cytidyltransferase-like" evidence="10">
    <location>
        <begin position="6"/>
        <end position="134"/>
    </location>
</feature>
<evidence type="ECO:0000259" key="10">
    <source>
        <dbReference type="Pfam" id="PF01467"/>
    </source>
</evidence>
<feature type="binding site" evidence="9">
    <location>
        <position position="99"/>
    </location>
    <ligand>
        <name>ATP</name>
        <dbReference type="ChEBI" id="CHEBI:30616"/>
    </ligand>
</feature>
<dbReference type="PANTHER" id="PTHR21342">
    <property type="entry name" value="PHOSPHOPANTETHEINE ADENYLYLTRANSFERASE"/>
    <property type="match status" value="1"/>
</dbReference>
<evidence type="ECO:0000256" key="5">
    <source>
        <dbReference type="ARBA" id="ARBA00022840"/>
    </source>
</evidence>
<feature type="site" description="Transition state stabilizer" evidence="9">
    <location>
        <position position="18"/>
    </location>
</feature>
<dbReference type="SUPFAM" id="SSF52374">
    <property type="entry name" value="Nucleotidylyl transferase"/>
    <property type="match status" value="1"/>
</dbReference>
<feature type="binding site" evidence="9">
    <location>
        <begin position="89"/>
        <end position="91"/>
    </location>
    <ligand>
        <name>ATP</name>
        <dbReference type="ChEBI" id="CHEBI:30616"/>
    </ligand>
</feature>
<dbReference type="GO" id="GO:0005737">
    <property type="term" value="C:cytoplasm"/>
    <property type="evidence" value="ECO:0007669"/>
    <property type="project" value="UniProtKB-SubCell"/>
</dbReference>
<proteinExistence type="inferred from homology"/>
<feature type="binding site" evidence="9">
    <location>
        <position position="10"/>
    </location>
    <ligand>
        <name>substrate</name>
    </ligand>
</feature>
<comment type="catalytic activity">
    <reaction evidence="8 9">
        <text>(R)-4'-phosphopantetheine + ATP + H(+) = 3'-dephospho-CoA + diphosphate</text>
        <dbReference type="Rhea" id="RHEA:19801"/>
        <dbReference type="ChEBI" id="CHEBI:15378"/>
        <dbReference type="ChEBI" id="CHEBI:30616"/>
        <dbReference type="ChEBI" id="CHEBI:33019"/>
        <dbReference type="ChEBI" id="CHEBI:57328"/>
        <dbReference type="ChEBI" id="CHEBI:61723"/>
        <dbReference type="EC" id="2.7.7.3"/>
    </reaction>
</comment>
<evidence type="ECO:0000256" key="6">
    <source>
        <dbReference type="ARBA" id="ARBA00022842"/>
    </source>
</evidence>
<feature type="binding site" evidence="9">
    <location>
        <begin position="124"/>
        <end position="130"/>
    </location>
    <ligand>
        <name>ATP</name>
        <dbReference type="ChEBI" id="CHEBI:30616"/>
    </ligand>
</feature>
<evidence type="ECO:0000313" key="12">
    <source>
        <dbReference type="Proteomes" id="UP000824118"/>
    </source>
</evidence>
<dbReference type="CDD" id="cd02163">
    <property type="entry name" value="PPAT"/>
    <property type="match status" value="1"/>
</dbReference>
<comment type="cofactor">
    <cofactor evidence="9">
        <name>Mg(2+)</name>
        <dbReference type="ChEBI" id="CHEBI:18420"/>
    </cofactor>
</comment>
<dbReference type="Gene3D" id="3.40.50.620">
    <property type="entry name" value="HUPs"/>
    <property type="match status" value="1"/>
</dbReference>
<evidence type="ECO:0000256" key="3">
    <source>
        <dbReference type="ARBA" id="ARBA00022695"/>
    </source>
</evidence>
<evidence type="ECO:0000256" key="7">
    <source>
        <dbReference type="ARBA" id="ARBA00022993"/>
    </source>
</evidence>
<comment type="subcellular location">
    <subcellularLocation>
        <location evidence="9">Cytoplasm</location>
    </subcellularLocation>
</comment>
<feature type="binding site" evidence="9">
    <location>
        <begin position="10"/>
        <end position="11"/>
    </location>
    <ligand>
        <name>ATP</name>
        <dbReference type="ChEBI" id="CHEBI:30616"/>
    </ligand>
</feature>
<dbReference type="PRINTS" id="PR01020">
    <property type="entry name" value="LPSBIOSNTHSS"/>
</dbReference>
<sequence length="167" mass="18333">MGKTVICPGSFDPVTLGHLDIITRASKLFDHVIVAVLTNLAKKPSFTIEERIELLKKATKGIDNVEIVGFTGLLAEYAKERNATAVVKGLRAVSDFEYEFQQCLINKKLNPNLETVFLTTSQENMYLSSSIVKQVASLGGDISTFVPSCIHGEILKRLSQGEMKDEG</sequence>
<keyword evidence="7 9" id="KW-0173">Coenzyme A biosynthesis</keyword>
<dbReference type="AlphaFoldDB" id="A0A9D1S7L6"/>
<protein>
    <recommendedName>
        <fullName evidence="9">Phosphopantetheine adenylyltransferase</fullName>
        <ecNumber evidence="9">2.7.7.3</ecNumber>
    </recommendedName>
    <alternativeName>
        <fullName evidence="9">Dephospho-CoA pyrophosphorylase</fullName>
    </alternativeName>
    <alternativeName>
        <fullName evidence="9">Pantetheine-phosphate adenylyltransferase</fullName>
        <shortName evidence="9">PPAT</shortName>
    </alternativeName>
</protein>
<keyword evidence="6 9" id="KW-0460">Magnesium</keyword>
<comment type="subunit">
    <text evidence="9">Homohexamer.</text>
</comment>
<dbReference type="GO" id="GO:0005524">
    <property type="term" value="F:ATP binding"/>
    <property type="evidence" value="ECO:0007669"/>
    <property type="project" value="UniProtKB-KW"/>
</dbReference>
<keyword evidence="3 9" id="KW-0548">Nucleotidyltransferase</keyword>
<feature type="binding site" evidence="9">
    <location>
        <position position="42"/>
    </location>
    <ligand>
        <name>substrate</name>
    </ligand>
</feature>
<evidence type="ECO:0000313" key="11">
    <source>
        <dbReference type="EMBL" id="HIU49418.1"/>
    </source>
</evidence>
<dbReference type="Pfam" id="PF01467">
    <property type="entry name" value="CTP_transf_like"/>
    <property type="match status" value="1"/>
</dbReference>
<feature type="binding site" evidence="9">
    <location>
        <position position="88"/>
    </location>
    <ligand>
        <name>substrate</name>
    </ligand>
</feature>
<dbReference type="NCBIfam" id="TIGR01510">
    <property type="entry name" value="coaD_prev_kdtB"/>
    <property type="match status" value="1"/>
</dbReference>
<comment type="similarity">
    <text evidence="9">Belongs to the bacterial CoaD family.</text>
</comment>
<evidence type="ECO:0000256" key="8">
    <source>
        <dbReference type="ARBA" id="ARBA00029346"/>
    </source>
</evidence>
<dbReference type="GO" id="GO:0015937">
    <property type="term" value="P:coenzyme A biosynthetic process"/>
    <property type="evidence" value="ECO:0007669"/>
    <property type="project" value="UniProtKB-UniRule"/>
</dbReference>
<dbReference type="HAMAP" id="MF_00151">
    <property type="entry name" value="PPAT_bact"/>
    <property type="match status" value="1"/>
</dbReference>
<dbReference type="NCBIfam" id="TIGR00125">
    <property type="entry name" value="cyt_tran_rel"/>
    <property type="match status" value="1"/>
</dbReference>
<dbReference type="InterPro" id="IPR004821">
    <property type="entry name" value="Cyt_trans-like"/>
</dbReference>
<feature type="binding site" evidence="9">
    <location>
        <position position="74"/>
    </location>
    <ligand>
        <name>substrate</name>
    </ligand>
</feature>
<feature type="binding site" evidence="9">
    <location>
        <position position="18"/>
    </location>
    <ligand>
        <name>ATP</name>
        <dbReference type="ChEBI" id="CHEBI:30616"/>
    </ligand>
</feature>
<organism evidence="11 12">
    <name type="scientific">Candidatus Limousia pullorum</name>
    <dbReference type="NCBI Taxonomy" id="2840860"/>
    <lineage>
        <taxon>Bacteria</taxon>
        <taxon>Bacillati</taxon>
        <taxon>Bacillota</taxon>
        <taxon>Clostridia</taxon>
        <taxon>Eubacteriales</taxon>
        <taxon>Oscillospiraceae</taxon>
        <taxon>Oscillospiraceae incertae sedis</taxon>
        <taxon>Candidatus Limousia</taxon>
    </lineage>
</organism>
<reference evidence="11" key="1">
    <citation type="submission" date="2020-10" db="EMBL/GenBank/DDBJ databases">
        <authorList>
            <person name="Gilroy R."/>
        </authorList>
    </citation>
    <scope>NUCLEOTIDE SEQUENCE</scope>
    <source>
        <strain evidence="11">ChiGjej1B1-1684</strain>
    </source>
</reference>
<comment type="function">
    <text evidence="9">Reversibly transfers an adenylyl group from ATP to 4'-phosphopantetheine, yielding dephospho-CoA (dPCoA) and pyrophosphate.</text>
</comment>
<dbReference type="Proteomes" id="UP000824118">
    <property type="component" value="Unassembled WGS sequence"/>
</dbReference>
<keyword evidence="5 9" id="KW-0067">ATP-binding</keyword>
<evidence type="ECO:0000256" key="9">
    <source>
        <dbReference type="HAMAP-Rule" id="MF_00151"/>
    </source>
</evidence>
<evidence type="ECO:0000256" key="4">
    <source>
        <dbReference type="ARBA" id="ARBA00022741"/>
    </source>
</evidence>
<reference evidence="11" key="2">
    <citation type="journal article" date="2021" name="PeerJ">
        <title>Extensive microbial diversity within the chicken gut microbiome revealed by metagenomics and culture.</title>
        <authorList>
            <person name="Gilroy R."/>
            <person name="Ravi A."/>
            <person name="Getino M."/>
            <person name="Pursley I."/>
            <person name="Horton D.L."/>
            <person name="Alikhan N.F."/>
            <person name="Baker D."/>
            <person name="Gharbi K."/>
            <person name="Hall N."/>
            <person name="Watson M."/>
            <person name="Adriaenssens E.M."/>
            <person name="Foster-Nyarko E."/>
            <person name="Jarju S."/>
            <person name="Secka A."/>
            <person name="Antonio M."/>
            <person name="Oren A."/>
            <person name="Chaudhuri R.R."/>
            <person name="La Ragione R."/>
            <person name="Hildebrand F."/>
            <person name="Pallen M.J."/>
        </authorList>
    </citation>
    <scope>NUCLEOTIDE SEQUENCE</scope>
    <source>
        <strain evidence="11">ChiGjej1B1-1684</strain>
    </source>
</reference>
<dbReference type="GO" id="GO:0004595">
    <property type="term" value="F:pantetheine-phosphate adenylyltransferase activity"/>
    <property type="evidence" value="ECO:0007669"/>
    <property type="project" value="UniProtKB-UniRule"/>
</dbReference>
<dbReference type="EMBL" id="DVNG01000002">
    <property type="protein sequence ID" value="HIU49418.1"/>
    <property type="molecule type" value="Genomic_DNA"/>
</dbReference>